<dbReference type="Pfam" id="PF00089">
    <property type="entry name" value="Trypsin"/>
    <property type="match status" value="1"/>
</dbReference>
<dbReference type="GO" id="GO:0004252">
    <property type="term" value="F:serine-type endopeptidase activity"/>
    <property type="evidence" value="ECO:0007669"/>
    <property type="project" value="InterPro"/>
</dbReference>
<evidence type="ECO:0000259" key="7">
    <source>
        <dbReference type="PROSITE" id="PS50240"/>
    </source>
</evidence>
<dbReference type="PANTHER" id="PTHR24252:SF7">
    <property type="entry name" value="HYALIN"/>
    <property type="match status" value="1"/>
</dbReference>
<keyword evidence="4" id="KW-1015">Disulfide bond</keyword>
<keyword evidence="9" id="KW-1185">Reference proteome</keyword>
<organism evidence="8 9">
    <name type="scientific">Portunus trituberculatus</name>
    <name type="common">Swimming crab</name>
    <name type="synonym">Neptunus trituberculatus</name>
    <dbReference type="NCBI Taxonomy" id="210409"/>
    <lineage>
        <taxon>Eukaryota</taxon>
        <taxon>Metazoa</taxon>
        <taxon>Ecdysozoa</taxon>
        <taxon>Arthropoda</taxon>
        <taxon>Crustacea</taxon>
        <taxon>Multicrustacea</taxon>
        <taxon>Malacostraca</taxon>
        <taxon>Eumalacostraca</taxon>
        <taxon>Eucarida</taxon>
        <taxon>Decapoda</taxon>
        <taxon>Pleocyemata</taxon>
        <taxon>Brachyura</taxon>
        <taxon>Eubrachyura</taxon>
        <taxon>Portunoidea</taxon>
        <taxon>Portunidae</taxon>
        <taxon>Portuninae</taxon>
        <taxon>Portunus</taxon>
    </lineage>
</organism>
<accession>A0A5B7DD60</accession>
<dbReference type="OrthoDB" id="9977936at2759"/>
<evidence type="ECO:0000256" key="1">
    <source>
        <dbReference type="ARBA" id="ARBA00022670"/>
    </source>
</evidence>
<evidence type="ECO:0000256" key="4">
    <source>
        <dbReference type="ARBA" id="ARBA00023157"/>
    </source>
</evidence>
<name>A0A5B7DD60_PORTR</name>
<dbReference type="InterPro" id="IPR001254">
    <property type="entry name" value="Trypsin_dom"/>
</dbReference>
<dbReference type="InterPro" id="IPR043504">
    <property type="entry name" value="Peptidase_S1_PA_chymotrypsin"/>
</dbReference>
<dbReference type="InterPro" id="IPR033116">
    <property type="entry name" value="TRYPSIN_SER"/>
</dbReference>
<dbReference type="InterPro" id="IPR001314">
    <property type="entry name" value="Peptidase_S1A"/>
</dbReference>
<evidence type="ECO:0000256" key="3">
    <source>
        <dbReference type="ARBA" id="ARBA00022825"/>
    </source>
</evidence>
<evidence type="ECO:0000313" key="8">
    <source>
        <dbReference type="EMBL" id="MPC19204.1"/>
    </source>
</evidence>
<dbReference type="SUPFAM" id="SSF50494">
    <property type="entry name" value="Trypsin-like serine proteases"/>
    <property type="match status" value="1"/>
</dbReference>
<dbReference type="FunFam" id="2.40.10.10:FF:000006">
    <property type="entry name" value="Serine proteinase stubble"/>
    <property type="match status" value="1"/>
</dbReference>
<feature type="compositionally biased region" description="Pro residues" evidence="6">
    <location>
        <begin position="122"/>
        <end position="137"/>
    </location>
</feature>
<feature type="domain" description="Peptidase S1" evidence="7">
    <location>
        <begin position="155"/>
        <end position="388"/>
    </location>
</feature>
<dbReference type="PANTHER" id="PTHR24252">
    <property type="entry name" value="ACROSIN-RELATED"/>
    <property type="match status" value="1"/>
</dbReference>
<dbReference type="SMART" id="SM00020">
    <property type="entry name" value="Tryp_SPc"/>
    <property type="match status" value="1"/>
</dbReference>
<dbReference type="CDD" id="cd00190">
    <property type="entry name" value="Tryp_SPc"/>
    <property type="match status" value="1"/>
</dbReference>
<feature type="region of interest" description="Disordered" evidence="6">
    <location>
        <begin position="115"/>
        <end position="160"/>
    </location>
</feature>
<dbReference type="PROSITE" id="PS00134">
    <property type="entry name" value="TRYPSIN_HIS"/>
    <property type="match status" value="1"/>
</dbReference>
<proteinExistence type="predicted"/>
<feature type="compositionally biased region" description="Gly residues" evidence="6">
    <location>
        <begin position="1"/>
        <end position="15"/>
    </location>
</feature>
<dbReference type="PROSITE" id="PS50240">
    <property type="entry name" value="TRYPSIN_DOM"/>
    <property type="match status" value="1"/>
</dbReference>
<dbReference type="InterPro" id="IPR018114">
    <property type="entry name" value="TRYPSIN_HIS"/>
</dbReference>
<feature type="region of interest" description="Disordered" evidence="6">
    <location>
        <begin position="1"/>
        <end position="86"/>
    </location>
</feature>
<dbReference type="Gene3D" id="2.40.10.10">
    <property type="entry name" value="Trypsin-like serine proteases"/>
    <property type="match status" value="1"/>
</dbReference>
<sequence length="388" mass="42470">MLMSGGRGNRGGGGRNINCNRRKNRDKEECQGNNNRPNRPNRGDRNDRPNRPGRRPNRPGRKPNKGKTGINCNRRQNRDLPECQADGPPSQAYLPYACLIDSKYLGACCPTSFNSNNLQPSTPNPVTPAPTPRPTTPPSEARGCGLIAKPPPTRIVGGKPADPKEWPWIAALLRNGATQFCGGTLITNQHVLTAAHCIVDFTKESITVRLGEYTFDETGESPHVDFKIKTMKPHEHYDTNTYVNDIALITLDRTTDFNDAIWPVCLPQSDESYVGRDATVVGWGTIYFGGPVASTLQEVTIPVWTNEECNAAYEQDIIDKQICAGAREGGKDSCQGDSGGPLLLQQGGANRWAIAGVVSWGIRCAEPGNPGVYTRVSRYSQWIRNNAV</sequence>
<feature type="compositionally biased region" description="Basic residues" evidence="6">
    <location>
        <begin position="51"/>
        <end position="65"/>
    </location>
</feature>
<dbReference type="PRINTS" id="PR00722">
    <property type="entry name" value="CHYMOTRYPSIN"/>
</dbReference>
<keyword evidence="2 5" id="KW-0378">Hydrolase</keyword>
<dbReference type="EMBL" id="VSRR010000749">
    <property type="protein sequence ID" value="MPC19204.1"/>
    <property type="molecule type" value="Genomic_DNA"/>
</dbReference>
<reference evidence="8 9" key="1">
    <citation type="submission" date="2019-05" db="EMBL/GenBank/DDBJ databases">
        <title>Another draft genome of Portunus trituberculatus and its Hox gene families provides insights of decapod evolution.</title>
        <authorList>
            <person name="Jeong J.-H."/>
            <person name="Song I."/>
            <person name="Kim S."/>
            <person name="Choi T."/>
            <person name="Kim D."/>
            <person name="Ryu S."/>
            <person name="Kim W."/>
        </authorList>
    </citation>
    <scope>NUCLEOTIDE SEQUENCE [LARGE SCALE GENOMIC DNA]</scope>
    <source>
        <tissue evidence="8">Muscle</tissue>
    </source>
</reference>
<evidence type="ECO:0000256" key="2">
    <source>
        <dbReference type="ARBA" id="ARBA00022801"/>
    </source>
</evidence>
<comment type="caution">
    <text evidence="8">The sequence shown here is derived from an EMBL/GenBank/DDBJ whole genome shotgun (WGS) entry which is preliminary data.</text>
</comment>
<evidence type="ECO:0000256" key="5">
    <source>
        <dbReference type="RuleBase" id="RU363034"/>
    </source>
</evidence>
<dbReference type="InterPro" id="IPR009003">
    <property type="entry name" value="Peptidase_S1_PA"/>
</dbReference>
<evidence type="ECO:0000313" key="9">
    <source>
        <dbReference type="Proteomes" id="UP000324222"/>
    </source>
</evidence>
<keyword evidence="3 5" id="KW-0720">Serine protease</keyword>
<dbReference type="Proteomes" id="UP000324222">
    <property type="component" value="Unassembled WGS sequence"/>
</dbReference>
<dbReference type="AlphaFoldDB" id="A0A5B7DD60"/>
<dbReference type="GO" id="GO:0006508">
    <property type="term" value="P:proteolysis"/>
    <property type="evidence" value="ECO:0007669"/>
    <property type="project" value="UniProtKB-KW"/>
</dbReference>
<keyword evidence="1 5" id="KW-0645">Protease</keyword>
<protein>
    <submittedName>
        <fullName evidence="8">Proclotting enzyme</fullName>
    </submittedName>
</protein>
<dbReference type="PROSITE" id="PS00135">
    <property type="entry name" value="TRYPSIN_SER"/>
    <property type="match status" value="1"/>
</dbReference>
<evidence type="ECO:0000256" key="6">
    <source>
        <dbReference type="SAM" id="MobiDB-lite"/>
    </source>
</evidence>
<gene>
    <name evidence="8" type="primary">PCE_1</name>
    <name evidence="8" type="ORF">E2C01_012115</name>
</gene>
<feature type="compositionally biased region" description="Basic and acidic residues" evidence="6">
    <location>
        <begin position="41"/>
        <end position="50"/>
    </location>
</feature>